<keyword evidence="3" id="KW-1185">Reference proteome</keyword>
<name>A0A9K3D372_9EUKA</name>
<evidence type="ECO:0000313" key="2">
    <source>
        <dbReference type="EMBL" id="GIQ87186.1"/>
    </source>
</evidence>
<dbReference type="EMBL" id="BDIP01003039">
    <property type="protein sequence ID" value="GIQ87186.1"/>
    <property type="molecule type" value="Genomic_DNA"/>
</dbReference>
<gene>
    <name evidence="2" type="ORF">KIPB_009178</name>
</gene>
<organism evidence="2 3">
    <name type="scientific">Kipferlia bialata</name>
    <dbReference type="NCBI Taxonomy" id="797122"/>
    <lineage>
        <taxon>Eukaryota</taxon>
        <taxon>Metamonada</taxon>
        <taxon>Carpediemonas-like organisms</taxon>
        <taxon>Kipferlia</taxon>
    </lineage>
</organism>
<comment type="caution">
    <text evidence="2">The sequence shown here is derived from an EMBL/GenBank/DDBJ whole genome shotgun (WGS) entry which is preliminary data.</text>
</comment>
<accession>A0A9K3D372</accession>
<proteinExistence type="predicted"/>
<evidence type="ECO:0000256" key="1">
    <source>
        <dbReference type="SAM" id="Phobius"/>
    </source>
</evidence>
<sequence>MSVTYDGDGLPSLAKPERHWFIDQCDSYGERMQKSPMAKTKTFYGAVITCVFRVVFVVLSVLCTMDLWTGKGLVLGAV</sequence>
<protein>
    <submittedName>
        <fullName evidence="2">Uncharacterized protein</fullName>
    </submittedName>
</protein>
<keyword evidence="1" id="KW-0472">Membrane</keyword>
<reference evidence="2 3" key="1">
    <citation type="journal article" date="2018" name="PLoS ONE">
        <title>The draft genome of Kipferlia bialata reveals reductive genome evolution in fornicate parasites.</title>
        <authorList>
            <person name="Tanifuji G."/>
            <person name="Takabayashi S."/>
            <person name="Kume K."/>
            <person name="Takagi M."/>
            <person name="Nakayama T."/>
            <person name="Kamikawa R."/>
            <person name="Inagaki Y."/>
            <person name="Hashimoto T."/>
        </authorList>
    </citation>
    <scope>NUCLEOTIDE SEQUENCE [LARGE SCALE GENOMIC DNA]</scope>
    <source>
        <strain evidence="2">NY0173</strain>
    </source>
</reference>
<dbReference type="Proteomes" id="UP000265618">
    <property type="component" value="Unassembled WGS sequence"/>
</dbReference>
<feature type="transmembrane region" description="Helical" evidence="1">
    <location>
        <begin position="42"/>
        <end position="68"/>
    </location>
</feature>
<keyword evidence="1" id="KW-1133">Transmembrane helix</keyword>
<dbReference type="AlphaFoldDB" id="A0A9K3D372"/>
<evidence type="ECO:0000313" key="3">
    <source>
        <dbReference type="Proteomes" id="UP000265618"/>
    </source>
</evidence>
<keyword evidence="1" id="KW-0812">Transmembrane</keyword>